<comment type="caution">
    <text evidence="3">The sequence shown here is derived from an EMBL/GenBank/DDBJ whole genome shotgun (WGS) entry which is preliminary data.</text>
</comment>
<keyword evidence="4" id="KW-1185">Reference proteome</keyword>
<gene>
    <name evidence="3" type="ORF">E9232_001929</name>
</gene>
<feature type="transmembrane region" description="Helical" evidence="1">
    <location>
        <begin position="175"/>
        <end position="195"/>
    </location>
</feature>
<evidence type="ECO:0000256" key="1">
    <source>
        <dbReference type="SAM" id="Phobius"/>
    </source>
</evidence>
<feature type="transmembrane region" description="Helical" evidence="1">
    <location>
        <begin position="12"/>
        <end position="32"/>
    </location>
</feature>
<dbReference type="Proteomes" id="UP001262410">
    <property type="component" value="Unassembled WGS sequence"/>
</dbReference>
<feature type="transmembrane region" description="Helical" evidence="1">
    <location>
        <begin position="250"/>
        <end position="269"/>
    </location>
</feature>
<proteinExistence type="predicted"/>
<sequence length="419" mass="46329">MELIIWEWINFVARWVHAITAIAWIGSSFYFVHLDLSLKKREDLPPGAGGEAWQIHGGGFYNMVKYMVAPDRLPKELTWFKWEAYSTWISGFFLLCVLYYRGADLFLVDPQVMGLSAKEAIVISVASLAVGWLVYDLLCKSPLGDSDIRLAGAGFVVLVAASWGFSQVFSGRGAMLQMGALIGTMMVANVFLLIIPNQRKVVDALLAGQTPDPKLGRQAKQRSLHNNYLTLPVLFLMLSNHYPLAFGAHYAWVMVAIVLVMGGVIRHFFNARHAGKPTPWWTWGVAAIGMVAIIWLSTVAPPREHEVSTVTKPWIGQELPAPVQTAAADLKPVSFAQVADVVISRCSMCHSTVPGWEGIHEAPRGVLLDSPEEIRRHASLIRLQAVLTHSMPPANVSEITPEERDLLGRWTADPDTAVQ</sequence>
<feature type="transmembrane region" description="Helical" evidence="1">
    <location>
        <begin position="150"/>
        <end position="169"/>
    </location>
</feature>
<protein>
    <submittedName>
        <fullName evidence="3">Membrane protein</fullName>
    </submittedName>
</protein>
<feature type="transmembrane region" description="Helical" evidence="1">
    <location>
        <begin position="82"/>
        <end position="100"/>
    </location>
</feature>
<accession>A0ABU1JPE3</accession>
<keyword evidence="1" id="KW-1133">Transmembrane helix</keyword>
<feature type="transmembrane region" description="Helical" evidence="1">
    <location>
        <begin position="120"/>
        <end position="138"/>
    </location>
</feature>
<dbReference type="EMBL" id="JAVDPW010000003">
    <property type="protein sequence ID" value="MDR6289414.1"/>
    <property type="molecule type" value="Genomic_DNA"/>
</dbReference>
<keyword evidence="1" id="KW-0812">Transmembrane</keyword>
<evidence type="ECO:0000313" key="4">
    <source>
        <dbReference type="Proteomes" id="UP001262410"/>
    </source>
</evidence>
<dbReference type="RefSeq" id="WP_309793705.1">
    <property type="nucleotide sequence ID" value="NZ_JAVDPW010000003.1"/>
</dbReference>
<feature type="transmembrane region" description="Helical" evidence="1">
    <location>
        <begin position="281"/>
        <end position="300"/>
    </location>
</feature>
<organism evidence="3 4">
    <name type="scientific">Inquilinus ginsengisoli</name>
    <dbReference type="NCBI Taxonomy" id="363840"/>
    <lineage>
        <taxon>Bacteria</taxon>
        <taxon>Pseudomonadati</taxon>
        <taxon>Pseudomonadota</taxon>
        <taxon>Alphaproteobacteria</taxon>
        <taxon>Rhodospirillales</taxon>
        <taxon>Rhodospirillaceae</taxon>
        <taxon>Inquilinus</taxon>
    </lineage>
</organism>
<dbReference type="Pfam" id="PF06181">
    <property type="entry name" value="Urate_ox_N"/>
    <property type="match status" value="1"/>
</dbReference>
<dbReference type="InterPro" id="IPR010389">
    <property type="entry name" value="Urate_ox_N"/>
</dbReference>
<evidence type="ECO:0000313" key="3">
    <source>
        <dbReference type="EMBL" id="MDR6289414.1"/>
    </source>
</evidence>
<name>A0ABU1JPE3_9PROT</name>
<feature type="domain" description="Urate oxidase N-terminal" evidence="2">
    <location>
        <begin position="4"/>
        <end position="296"/>
    </location>
</feature>
<evidence type="ECO:0000259" key="2">
    <source>
        <dbReference type="Pfam" id="PF06181"/>
    </source>
</evidence>
<keyword evidence="1" id="KW-0472">Membrane</keyword>
<reference evidence="3 4" key="1">
    <citation type="submission" date="2023-07" db="EMBL/GenBank/DDBJ databases">
        <title>Sorghum-associated microbial communities from plants grown in Nebraska, USA.</title>
        <authorList>
            <person name="Schachtman D."/>
        </authorList>
    </citation>
    <scope>NUCLEOTIDE SEQUENCE [LARGE SCALE GENOMIC DNA]</scope>
    <source>
        <strain evidence="3 4">584</strain>
    </source>
</reference>